<feature type="region of interest" description="Disordered" evidence="8">
    <location>
        <begin position="1"/>
        <end position="43"/>
    </location>
</feature>
<evidence type="ECO:0000256" key="8">
    <source>
        <dbReference type="SAM" id="MobiDB-lite"/>
    </source>
</evidence>
<dbReference type="InterPro" id="IPR051472">
    <property type="entry name" value="T3SS_Stator/FliH"/>
</dbReference>
<evidence type="ECO:0000313" key="10">
    <source>
        <dbReference type="EMBL" id="RNM13126.1"/>
    </source>
</evidence>
<keyword evidence="6" id="KW-1006">Bacterial flagellum protein export</keyword>
<evidence type="ECO:0000256" key="6">
    <source>
        <dbReference type="ARBA" id="ARBA00023225"/>
    </source>
</evidence>
<keyword evidence="5" id="KW-0653">Protein transport</keyword>
<evidence type="ECO:0000256" key="3">
    <source>
        <dbReference type="ARBA" id="ARBA00022448"/>
    </source>
</evidence>
<evidence type="ECO:0000256" key="4">
    <source>
        <dbReference type="ARBA" id="ARBA00022795"/>
    </source>
</evidence>
<keyword evidence="3" id="KW-0813">Transport</keyword>
<comment type="similarity">
    <text evidence="2">Belongs to the FliH family.</text>
</comment>
<evidence type="ECO:0000256" key="5">
    <source>
        <dbReference type="ARBA" id="ARBA00022927"/>
    </source>
</evidence>
<gene>
    <name evidence="10" type="ORF">EFL26_17035</name>
</gene>
<dbReference type="GO" id="GO:0005829">
    <property type="term" value="C:cytosol"/>
    <property type="evidence" value="ECO:0007669"/>
    <property type="project" value="TreeGrafter"/>
</dbReference>
<dbReference type="OrthoDB" id="3788545at2"/>
<evidence type="ECO:0000259" key="9">
    <source>
        <dbReference type="Pfam" id="PF02108"/>
    </source>
</evidence>
<accession>A0A3N0GLQ7</accession>
<evidence type="ECO:0000256" key="2">
    <source>
        <dbReference type="ARBA" id="ARBA00006602"/>
    </source>
</evidence>
<dbReference type="GO" id="GO:0044781">
    <property type="term" value="P:bacterial-type flagellum organization"/>
    <property type="evidence" value="ECO:0007669"/>
    <property type="project" value="UniProtKB-KW"/>
</dbReference>
<reference evidence="10 11" key="1">
    <citation type="submission" date="2018-11" db="EMBL/GenBank/DDBJ databases">
        <authorList>
            <person name="Li F."/>
        </authorList>
    </citation>
    <scope>NUCLEOTIDE SEQUENCE [LARGE SCALE GENOMIC DNA]</scope>
    <source>
        <strain evidence="10 11">Gsoil 818</strain>
    </source>
</reference>
<dbReference type="Pfam" id="PF02108">
    <property type="entry name" value="FliH"/>
    <property type="match status" value="1"/>
</dbReference>
<dbReference type="GO" id="GO:0015031">
    <property type="term" value="P:protein transport"/>
    <property type="evidence" value="ECO:0007669"/>
    <property type="project" value="UniProtKB-KW"/>
</dbReference>
<dbReference type="PANTHER" id="PTHR34982">
    <property type="entry name" value="YOP PROTEINS TRANSLOCATION PROTEIN L"/>
    <property type="match status" value="1"/>
</dbReference>
<organism evidence="10 11">
    <name type="scientific">Nocardioides pocheonensis</name>
    <dbReference type="NCBI Taxonomy" id="661485"/>
    <lineage>
        <taxon>Bacteria</taxon>
        <taxon>Bacillati</taxon>
        <taxon>Actinomycetota</taxon>
        <taxon>Actinomycetes</taxon>
        <taxon>Propionibacteriales</taxon>
        <taxon>Nocardioidaceae</taxon>
        <taxon>Nocardioides</taxon>
    </lineage>
</organism>
<keyword evidence="7" id="KW-0175">Coiled coil</keyword>
<evidence type="ECO:0000313" key="11">
    <source>
        <dbReference type="Proteomes" id="UP000279994"/>
    </source>
</evidence>
<proteinExistence type="inferred from homology"/>
<comment type="caution">
    <text evidence="10">The sequence shown here is derived from an EMBL/GenBank/DDBJ whole genome shotgun (WGS) entry which is preliminary data.</text>
</comment>
<feature type="coiled-coil region" evidence="7">
    <location>
        <begin position="110"/>
        <end position="152"/>
    </location>
</feature>
<comment type="function">
    <text evidence="1">Needed for flagellar regrowth and assembly.</text>
</comment>
<dbReference type="Proteomes" id="UP000279994">
    <property type="component" value="Unassembled WGS sequence"/>
</dbReference>
<dbReference type="EMBL" id="RJSF01000043">
    <property type="protein sequence ID" value="RNM13126.1"/>
    <property type="molecule type" value="Genomic_DNA"/>
</dbReference>
<feature type="compositionally biased region" description="Low complexity" evidence="8">
    <location>
        <begin position="1"/>
        <end position="11"/>
    </location>
</feature>
<keyword evidence="4" id="KW-1005">Bacterial flagellum biogenesis</keyword>
<dbReference type="InterPro" id="IPR018035">
    <property type="entry name" value="Flagellar_FliH/T3SS_HrpE"/>
</dbReference>
<evidence type="ECO:0000256" key="1">
    <source>
        <dbReference type="ARBA" id="ARBA00003041"/>
    </source>
</evidence>
<sequence length="272" mass="29065">MSSSSEASVVRARSHDASAEEIEGASGRGTRPEPRVSKSELATTAAGQVAVVASTESLTRLATPELRTGVWTRFGDSAVLGDAVTEETLSALAESTRTAARSQGYAVGWAAGQRAARERARIEADAAEQDRLEAEEEREREHRAAVAALELAAARLHEAVDGMAAHVEEQATTLAWDLTRELVGHELRSATGPDVVRRALQLAPTEPIAKLHLHPDHAAELTAADLAELADHGIKVVNDPALAWGDALAETSDHVIDMRFRTALERVREVLS</sequence>
<protein>
    <recommendedName>
        <fullName evidence="9">Flagellar assembly protein FliH/Type III secretion system HrpE domain-containing protein</fullName>
    </recommendedName>
</protein>
<name>A0A3N0GLQ7_9ACTN</name>
<dbReference type="PANTHER" id="PTHR34982:SF1">
    <property type="entry name" value="FLAGELLAR ASSEMBLY PROTEIN FLIH"/>
    <property type="match status" value="1"/>
</dbReference>
<evidence type="ECO:0000256" key="7">
    <source>
        <dbReference type="SAM" id="Coils"/>
    </source>
</evidence>
<keyword evidence="11" id="KW-1185">Reference proteome</keyword>
<feature type="domain" description="Flagellar assembly protein FliH/Type III secretion system HrpE" evidence="9">
    <location>
        <begin position="145"/>
        <end position="266"/>
    </location>
</feature>
<dbReference type="AlphaFoldDB" id="A0A3N0GLQ7"/>